<evidence type="ECO:0000256" key="1">
    <source>
        <dbReference type="RuleBase" id="RU365061"/>
    </source>
</evidence>
<comment type="subcellular location">
    <subcellularLocation>
        <location evidence="1">Nucleus</location>
    </subcellularLocation>
    <subcellularLocation>
        <location evidence="1">Chromosome</location>
        <location evidence="1">Telomere</location>
    </subcellularLocation>
</comment>
<keyword evidence="1" id="KW-0695">RNA-directed DNA polymerase</keyword>
<dbReference type="PANTHER" id="PTHR12066">
    <property type="entry name" value="TELOMERASE REVERSE TRANSCRIPTASE"/>
    <property type="match status" value="1"/>
</dbReference>
<comment type="catalytic activity">
    <reaction evidence="1">
        <text>DNA(n) + a 2'-deoxyribonucleoside 5'-triphosphate = DNA(n+1) + diphosphate</text>
        <dbReference type="Rhea" id="RHEA:22508"/>
        <dbReference type="Rhea" id="RHEA-COMP:17339"/>
        <dbReference type="Rhea" id="RHEA-COMP:17340"/>
        <dbReference type="ChEBI" id="CHEBI:33019"/>
        <dbReference type="ChEBI" id="CHEBI:61560"/>
        <dbReference type="ChEBI" id="CHEBI:173112"/>
        <dbReference type="EC" id="2.7.7.49"/>
    </reaction>
</comment>
<dbReference type="GO" id="GO:0000781">
    <property type="term" value="C:chromosome, telomeric region"/>
    <property type="evidence" value="ECO:0007669"/>
    <property type="project" value="UniProtKB-SubCell"/>
</dbReference>
<dbReference type="STRING" id="983964.A0A2T4AAV3"/>
<dbReference type="PANTHER" id="PTHR12066:SF0">
    <property type="entry name" value="TELOMERASE REVERSE TRANSCRIPTASE"/>
    <property type="match status" value="1"/>
</dbReference>
<keyword evidence="1" id="KW-0460">Magnesium</keyword>
<dbReference type="InterPro" id="IPR003545">
    <property type="entry name" value="Telomerase_RT"/>
</dbReference>
<dbReference type="GO" id="GO:0070034">
    <property type="term" value="F:telomerase RNA binding"/>
    <property type="evidence" value="ECO:0007669"/>
    <property type="project" value="TreeGrafter"/>
</dbReference>
<keyword evidence="1" id="KW-0479">Metal-binding</keyword>
<reference evidence="2 3" key="1">
    <citation type="submission" date="2016-07" db="EMBL/GenBank/DDBJ databases">
        <title>Multiple horizontal gene transfer events from other fungi enriched the ability of initially mycotrophic Trichoderma (Ascomycota) to feed on dead plant biomass.</title>
        <authorList>
            <consortium name="DOE Joint Genome Institute"/>
            <person name="Aerts A."/>
            <person name="Atanasova L."/>
            <person name="Chenthamara K."/>
            <person name="Zhang J."/>
            <person name="Grujic M."/>
            <person name="Henrissat B."/>
            <person name="Kuo A."/>
            <person name="Salamov A."/>
            <person name="Lipzen A."/>
            <person name="Labutti K."/>
            <person name="Barry K."/>
            <person name="Miao Y."/>
            <person name="Rahimi M.J."/>
            <person name="Shen Q."/>
            <person name="Grigoriev I.V."/>
            <person name="Kubicek C.P."/>
            <person name="Druzhinina I.S."/>
        </authorList>
    </citation>
    <scope>NUCLEOTIDE SEQUENCE [LARGE SCALE GENOMIC DNA]</scope>
    <source>
        <strain evidence="2 3">CBS 226.95</strain>
    </source>
</reference>
<dbReference type="GO" id="GO:0000333">
    <property type="term" value="C:telomerase catalytic core complex"/>
    <property type="evidence" value="ECO:0007669"/>
    <property type="project" value="TreeGrafter"/>
</dbReference>
<dbReference type="GO" id="GO:0007004">
    <property type="term" value="P:telomere maintenance via telomerase"/>
    <property type="evidence" value="ECO:0007669"/>
    <property type="project" value="TreeGrafter"/>
</dbReference>
<dbReference type="AlphaFoldDB" id="A0A2T4AAV3"/>
<keyword evidence="1" id="KW-0539">Nucleus</keyword>
<comment type="similarity">
    <text evidence="1">Belongs to the reverse transcriptase family. Telomerase subfamily.</text>
</comment>
<evidence type="ECO:0000313" key="2">
    <source>
        <dbReference type="EMBL" id="PTB54210.1"/>
    </source>
</evidence>
<keyword evidence="1" id="KW-0548">Nucleotidyltransferase</keyword>
<dbReference type="Gene3D" id="1.10.357.90">
    <property type="match status" value="1"/>
</dbReference>
<dbReference type="GO" id="GO:0042162">
    <property type="term" value="F:telomeric DNA binding"/>
    <property type="evidence" value="ECO:0007669"/>
    <property type="project" value="TreeGrafter"/>
</dbReference>
<dbReference type="RefSeq" id="XP_024773887.1">
    <property type="nucleotide sequence ID" value="XM_024923753.1"/>
</dbReference>
<keyword evidence="1" id="KW-0779">Telomere</keyword>
<name>A0A2T4AAV3_TRIHA</name>
<keyword evidence="3" id="KW-1185">Reference proteome</keyword>
<accession>A0A2T4AAV3</accession>
<dbReference type="Proteomes" id="UP000241690">
    <property type="component" value="Unassembled WGS sequence"/>
</dbReference>
<keyword evidence="1" id="KW-0808">Transferase</keyword>
<keyword evidence="1" id="KW-0158">Chromosome</keyword>
<dbReference type="GO" id="GO:0003720">
    <property type="term" value="F:telomerase activity"/>
    <property type="evidence" value="ECO:0007669"/>
    <property type="project" value="InterPro"/>
</dbReference>
<evidence type="ECO:0000313" key="3">
    <source>
        <dbReference type="Proteomes" id="UP000241690"/>
    </source>
</evidence>
<comment type="function">
    <text evidence="1">Telomerase is a ribonucleoprotein enzyme essential for the replication of chromosome termini in most eukaryotes. It elongates telomeres. It is a reverse transcriptase that adds simple sequence repeats to chromosome ends by copying a template sequence within the RNA component of the enzyme.</text>
</comment>
<sequence>MFFDTEHNSVDTVLNSLRGTFSETALKMWAYLRCLSASTRLSVNLIIGTIKKVVDIAFLILTSKWRKKRFEKYACEIRKGQVIATGYSAFLEVLGRRQAGYGEVIAWLKEETARLATTK</sequence>
<dbReference type="EMBL" id="KZ679681">
    <property type="protein sequence ID" value="PTB54210.1"/>
    <property type="molecule type" value="Genomic_DNA"/>
</dbReference>
<dbReference type="GO" id="GO:0046872">
    <property type="term" value="F:metal ion binding"/>
    <property type="evidence" value="ECO:0007669"/>
    <property type="project" value="UniProtKB-KW"/>
</dbReference>
<protein>
    <recommendedName>
        <fullName evidence="1">Telomerase reverse transcriptase</fullName>
        <ecNumber evidence="1">2.7.7.49</ecNumber>
    </recommendedName>
    <alternativeName>
        <fullName evidence="1">Telomerase catalytic subunit</fullName>
    </alternativeName>
</protein>
<proteinExistence type="inferred from homology"/>
<dbReference type="EC" id="2.7.7.49" evidence="1"/>
<dbReference type="GeneID" id="36632336"/>
<organism evidence="2 3">
    <name type="scientific">Trichoderma harzianum CBS 226.95</name>
    <dbReference type="NCBI Taxonomy" id="983964"/>
    <lineage>
        <taxon>Eukaryota</taxon>
        <taxon>Fungi</taxon>
        <taxon>Dikarya</taxon>
        <taxon>Ascomycota</taxon>
        <taxon>Pezizomycotina</taxon>
        <taxon>Sordariomycetes</taxon>
        <taxon>Hypocreomycetidae</taxon>
        <taxon>Hypocreales</taxon>
        <taxon>Hypocreaceae</taxon>
        <taxon>Trichoderma</taxon>
    </lineage>
</organism>
<gene>
    <name evidence="2" type="ORF">M431DRAFT_87014</name>
</gene>